<dbReference type="NCBIfam" id="TIGR03954">
    <property type="entry name" value="integ_memb_HG"/>
    <property type="match status" value="1"/>
</dbReference>
<feature type="transmembrane region" description="Helical" evidence="6">
    <location>
        <begin position="7"/>
        <end position="29"/>
    </location>
</feature>
<evidence type="ECO:0000313" key="8">
    <source>
        <dbReference type="EMBL" id="NBI29526.1"/>
    </source>
</evidence>
<dbReference type="EMBL" id="SIJB01000025">
    <property type="protein sequence ID" value="NBI29526.1"/>
    <property type="molecule type" value="Genomic_DNA"/>
</dbReference>
<evidence type="ECO:0000256" key="3">
    <source>
        <dbReference type="ARBA" id="ARBA00022692"/>
    </source>
</evidence>
<feature type="transmembrane region" description="Helical" evidence="6">
    <location>
        <begin position="35"/>
        <end position="61"/>
    </location>
</feature>
<dbReference type="Pfam" id="PF12823">
    <property type="entry name" value="DUF3817"/>
    <property type="match status" value="1"/>
</dbReference>
<evidence type="ECO:0000256" key="2">
    <source>
        <dbReference type="ARBA" id="ARBA00022475"/>
    </source>
</evidence>
<name>A0A6N9Q3Y4_9BACL</name>
<sequence>MSKSIQFFRYIGFAEGLSFLILLFIAMPLKYIFEVPLAVSIVGAIHGGLFIIYVLTILYVLTEHKWPLKIAFLAGIASIVPFGPFLFDARILRKS</sequence>
<protein>
    <submittedName>
        <fullName evidence="8">DUF3817 domain-containing protein</fullName>
    </submittedName>
</protein>
<dbReference type="PANTHER" id="PTHR40077">
    <property type="entry name" value="MEMBRANE PROTEIN-RELATED"/>
    <property type="match status" value="1"/>
</dbReference>
<feature type="domain" description="DUF3817" evidence="7">
    <location>
        <begin position="6"/>
        <end position="92"/>
    </location>
</feature>
<proteinExistence type="predicted"/>
<dbReference type="InterPro" id="IPR023845">
    <property type="entry name" value="DUF3817_TM"/>
</dbReference>
<evidence type="ECO:0000256" key="5">
    <source>
        <dbReference type="ARBA" id="ARBA00023136"/>
    </source>
</evidence>
<dbReference type="Proteomes" id="UP000448943">
    <property type="component" value="Unassembled WGS sequence"/>
</dbReference>
<evidence type="ECO:0000256" key="4">
    <source>
        <dbReference type="ARBA" id="ARBA00022989"/>
    </source>
</evidence>
<comment type="caution">
    <text evidence="8">The sequence shown here is derived from an EMBL/GenBank/DDBJ whole genome shotgun (WGS) entry which is preliminary data.</text>
</comment>
<gene>
    <name evidence="8" type="ORF">ERL59_11205</name>
</gene>
<dbReference type="RefSeq" id="WP_160646331.1">
    <property type="nucleotide sequence ID" value="NZ_SIJB01000025.1"/>
</dbReference>
<dbReference type="PANTHER" id="PTHR40077:SF1">
    <property type="entry name" value="MEMBRANE PROTEIN"/>
    <property type="match status" value="1"/>
</dbReference>
<evidence type="ECO:0000256" key="1">
    <source>
        <dbReference type="ARBA" id="ARBA00004651"/>
    </source>
</evidence>
<accession>A0A6N9Q3Y4</accession>
<dbReference type="OrthoDB" id="1121311at2"/>
<evidence type="ECO:0000259" key="7">
    <source>
        <dbReference type="Pfam" id="PF12823"/>
    </source>
</evidence>
<keyword evidence="3 6" id="KW-0812">Transmembrane</keyword>
<keyword evidence="5 6" id="KW-0472">Membrane</keyword>
<evidence type="ECO:0000256" key="6">
    <source>
        <dbReference type="SAM" id="Phobius"/>
    </source>
</evidence>
<evidence type="ECO:0000313" key="9">
    <source>
        <dbReference type="Proteomes" id="UP000448943"/>
    </source>
</evidence>
<feature type="transmembrane region" description="Helical" evidence="6">
    <location>
        <begin position="68"/>
        <end position="87"/>
    </location>
</feature>
<keyword evidence="2" id="KW-1003">Cell membrane</keyword>
<comment type="subcellular location">
    <subcellularLocation>
        <location evidence="1">Cell membrane</location>
        <topology evidence="1">Multi-pass membrane protein</topology>
    </subcellularLocation>
</comment>
<keyword evidence="9" id="KW-1185">Reference proteome</keyword>
<dbReference type="AlphaFoldDB" id="A0A6N9Q3Y4"/>
<organism evidence="8 9">
    <name type="scientific">Chengkuizengella marina</name>
    <dbReference type="NCBI Taxonomy" id="2507566"/>
    <lineage>
        <taxon>Bacteria</taxon>
        <taxon>Bacillati</taxon>
        <taxon>Bacillota</taxon>
        <taxon>Bacilli</taxon>
        <taxon>Bacillales</taxon>
        <taxon>Paenibacillaceae</taxon>
        <taxon>Chengkuizengella</taxon>
    </lineage>
</organism>
<dbReference type="GO" id="GO:0005886">
    <property type="term" value="C:plasma membrane"/>
    <property type="evidence" value="ECO:0007669"/>
    <property type="project" value="UniProtKB-SubCell"/>
</dbReference>
<keyword evidence="4 6" id="KW-1133">Transmembrane helix</keyword>
<reference evidence="8 9" key="1">
    <citation type="submission" date="2019-01" db="EMBL/GenBank/DDBJ databases">
        <title>Chengkuizengella sp. nov., isolated from deep-sea sediment of East Pacific Ocean.</title>
        <authorList>
            <person name="Yang J."/>
            <person name="Lai Q."/>
            <person name="Shao Z."/>
        </authorList>
    </citation>
    <scope>NUCLEOTIDE SEQUENCE [LARGE SCALE GENOMIC DNA]</scope>
    <source>
        <strain evidence="8 9">YPA3-1-1</strain>
    </source>
</reference>